<accession>A0A654M270</accession>
<dbReference type="EMBL" id="CP012850">
    <property type="protein sequence ID" value="ALI36569.1"/>
    <property type="molecule type" value="Genomic_DNA"/>
</dbReference>
<dbReference type="AlphaFoldDB" id="A0A654M270"/>
<organism evidence="1 2">
    <name type="scientific">Candidatus Nitrosocosmicus oleophilus</name>
    <dbReference type="NCBI Taxonomy" id="1353260"/>
    <lineage>
        <taxon>Archaea</taxon>
        <taxon>Nitrososphaerota</taxon>
        <taxon>Nitrososphaeria</taxon>
        <taxon>Nitrososphaerales</taxon>
        <taxon>Nitrososphaeraceae</taxon>
        <taxon>Candidatus Nitrosocosmicus</taxon>
    </lineage>
</organism>
<dbReference type="KEGG" id="taa:NMY3_02373"/>
<keyword evidence="2" id="KW-1185">Reference proteome</keyword>
<evidence type="ECO:0000313" key="1">
    <source>
        <dbReference type="EMBL" id="ALI36569.1"/>
    </source>
</evidence>
<sequence>MQFCESCSQIISKDNTRNLFSVITVSHGISYNNNRYVETNGIKENFK</sequence>
<dbReference type="Proteomes" id="UP000058925">
    <property type="component" value="Chromosome"/>
</dbReference>
<evidence type="ECO:0000313" key="2">
    <source>
        <dbReference type="Proteomes" id="UP000058925"/>
    </source>
</evidence>
<proteinExistence type="predicted"/>
<protein>
    <submittedName>
        <fullName evidence="1">Uncharacterized protein</fullName>
    </submittedName>
</protein>
<gene>
    <name evidence="1" type="ORF">NMY3_02373</name>
</gene>
<name>A0A654M270_9ARCH</name>
<reference evidence="2" key="1">
    <citation type="submission" date="2015-10" db="EMBL/GenBank/DDBJ databases">
        <title>Niche specialization of a soil ammonia-oxidizing archaeon, Candidatus Nitrosocosmicus oleophilus.</title>
        <authorList>
            <person name="Jung M.-Y."/>
            <person name="Rhee S.-K."/>
        </authorList>
    </citation>
    <scope>NUCLEOTIDE SEQUENCE [LARGE SCALE GENOMIC DNA]</scope>
    <source>
        <strain evidence="2">MY3</strain>
    </source>
</reference>